<accession>A0ACD3QYQ2</accession>
<organism evidence="1 2">
    <name type="scientific">Larimichthys crocea</name>
    <name type="common">Large yellow croaker</name>
    <name type="synonym">Pseudosciaena crocea</name>
    <dbReference type="NCBI Taxonomy" id="215358"/>
    <lineage>
        <taxon>Eukaryota</taxon>
        <taxon>Metazoa</taxon>
        <taxon>Chordata</taxon>
        <taxon>Craniata</taxon>
        <taxon>Vertebrata</taxon>
        <taxon>Euteleostomi</taxon>
        <taxon>Actinopterygii</taxon>
        <taxon>Neopterygii</taxon>
        <taxon>Teleostei</taxon>
        <taxon>Neoteleostei</taxon>
        <taxon>Acanthomorphata</taxon>
        <taxon>Eupercaria</taxon>
        <taxon>Sciaenidae</taxon>
        <taxon>Larimichthys</taxon>
    </lineage>
</organism>
<reference evidence="1" key="1">
    <citation type="submission" date="2018-11" db="EMBL/GenBank/DDBJ databases">
        <title>The sequence and de novo assembly of Larimichthys crocea genome using PacBio and Hi-C technologies.</title>
        <authorList>
            <person name="Xu P."/>
            <person name="Chen B."/>
            <person name="Zhou Z."/>
            <person name="Ke Q."/>
            <person name="Wu Y."/>
            <person name="Bai H."/>
            <person name="Pu F."/>
        </authorList>
    </citation>
    <scope>NUCLEOTIDE SEQUENCE</scope>
    <source>
        <tissue evidence="1">Muscle</tissue>
    </source>
</reference>
<name>A0ACD3QYQ2_LARCR</name>
<evidence type="ECO:0000313" key="2">
    <source>
        <dbReference type="Proteomes" id="UP000793456"/>
    </source>
</evidence>
<evidence type="ECO:0000313" key="1">
    <source>
        <dbReference type="EMBL" id="TMS12269.1"/>
    </source>
</evidence>
<protein>
    <submittedName>
        <fullName evidence="1">Uncharacterized protein</fullName>
    </submittedName>
</protein>
<gene>
    <name evidence="1" type="ORF">E3U43_017227</name>
</gene>
<comment type="caution">
    <text evidence="1">The sequence shown here is derived from an EMBL/GenBank/DDBJ whole genome shotgun (WGS) entry which is preliminary data.</text>
</comment>
<keyword evidence="2" id="KW-1185">Reference proteome</keyword>
<sequence length="269" mass="30614">MHFPTWVDLKGEDSVPETVHHVVVPVNPKSDRLWERLGKNHIRTDEVHAKDNTRPGANSAGPDSKNHQFSCVCLHGDRKPNERKNNLERFKRKEVRHLICTDVAARGIDIHGVPYVINVTLPDEKQNYVHRIGRVGRAEKMGLAISLVAMEKEKVWYHVCANRGRGCYNTRLKEDGGCTIWYNEKELLSDIEEHLKCTITQCETDIKVPVDDFDGKVTYGQRRALGGGNYKGHVDVLAPTVQELANLEREAQSSFLHLGYLPNQLFRAF</sequence>
<dbReference type="Proteomes" id="UP000793456">
    <property type="component" value="Chromosome XII"/>
</dbReference>
<proteinExistence type="predicted"/>
<dbReference type="EMBL" id="CM011685">
    <property type="protein sequence ID" value="TMS12269.1"/>
    <property type="molecule type" value="Genomic_DNA"/>
</dbReference>